<keyword evidence="6 7" id="KW-0472">Membrane</keyword>
<name>A0A167EWU8_9ASCO</name>
<evidence type="ECO:0000256" key="4">
    <source>
        <dbReference type="ARBA" id="ARBA00022692"/>
    </source>
</evidence>
<feature type="transmembrane region" description="Helical" evidence="7">
    <location>
        <begin position="133"/>
        <end position="155"/>
    </location>
</feature>
<dbReference type="GO" id="GO:0016020">
    <property type="term" value="C:membrane"/>
    <property type="evidence" value="ECO:0007669"/>
    <property type="project" value="UniProtKB-SubCell"/>
</dbReference>
<evidence type="ECO:0000256" key="5">
    <source>
        <dbReference type="ARBA" id="ARBA00022989"/>
    </source>
</evidence>
<evidence type="ECO:0000256" key="3">
    <source>
        <dbReference type="ARBA" id="ARBA00022448"/>
    </source>
</evidence>
<evidence type="ECO:0000313" key="10">
    <source>
        <dbReference type="Proteomes" id="UP000189580"/>
    </source>
</evidence>
<dbReference type="PANTHER" id="PTHR48022:SF24">
    <property type="entry name" value="HEXOSE TRANSPORTER PROTEIN (AFU_ORTHOLOGUE AFUA_8G04480)"/>
    <property type="match status" value="1"/>
</dbReference>
<dbReference type="InterPro" id="IPR005828">
    <property type="entry name" value="MFS_sugar_transport-like"/>
</dbReference>
<accession>A0A167EWU8</accession>
<feature type="transmembrane region" description="Helical" evidence="7">
    <location>
        <begin position="335"/>
        <end position="355"/>
    </location>
</feature>
<proteinExistence type="inferred from homology"/>
<keyword evidence="4 7" id="KW-0812">Transmembrane</keyword>
<feature type="transmembrane region" description="Helical" evidence="7">
    <location>
        <begin position="392"/>
        <end position="419"/>
    </location>
</feature>
<feature type="transmembrane region" description="Helical" evidence="7">
    <location>
        <begin position="362"/>
        <end position="380"/>
    </location>
</feature>
<feature type="transmembrane region" description="Helical" evidence="7">
    <location>
        <begin position="293"/>
        <end position="315"/>
    </location>
</feature>
<dbReference type="Pfam" id="PF00083">
    <property type="entry name" value="Sugar_tr"/>
    <property type="match status" value="1"/>
</dbReference>
<dbReference type="InterPro" id="IPR036259">
    <property type="entry name" value="MFS_trans_sf"/>
</dbReference>
<evidence type="ECO:0000256" key="6">
    <source>
        <dbReference type="ARBA" id="ARBA00023136"/>
    </source>
</evidence>
<comment type="subcellular location">
    <subcellularLocation>
        <location evidence="1">Membrane</location>
        <topology evidence="1">Multi-pass membrane protein</topology>
    </subcellularLocation>
</comment>
<evidence type="ECO:0000256" key="7">
    <source>
        <dbReference type="SAM" id="Phobius"/>
    </source>
</evidence>
<organism evidence="9 10">
    <name type="scientific">Sugiyamaella lignohabitans</name>
    <dbReference type="NCBI Taxonomy" id="796027"/>
    <lineage>
        <taxon>Eukaryota</taxon>
        <taxon>Fungi</taxon>
        <taxon>Dikarya</taxon>
        <taxon>Ascomycota</taxon>
        <taxon>Saccharomycotina</taxon>
        <taxon>Dipodascomycetes</taxon>
        <taxon>Dipodascales</taxon>
        <taxon>Trichomonascaceae</taxon>
        <taxon>Sugiyamaella</taxon>
    </lineage>
</organism>
<keyword evidence="10" id="KW-1185">Reference proteome</keyword>
<feature type="transmembrane region" description="Helical" evidence="7">
    <location>
        <begin position="81"/>
        <end position="101"/>
    </location>
</feature>
<dbReference type="FunFam" id="1.20.1250.20:FF:000134">
    <property type="entry name" value="MFS sugar transporter protein"/>
    <property type="match status" value="1"/>
</dbReference>
<dbReference type="OrthoDB" id="6133115at2759"/>
<dbReference type="InterPro" id="IPR050360">
    <property type="entry name" value="MFS_Sugar_Transporters"/>
</dbReference>
<dbReference type="GeneID" id="30034027"/>
<protein>
    <submittedName>
        <fullName evidence="9">Hexose transporter HXT13</fullName>
    </submittedName>
</protein>
<keyword evidence="5 7" id="KW-1133">Transmembrane helix</keyword>
<evidence type="ECO:0000256" key="1">
    <source>
        <dbReference type="ARBA" id="ARBA00004141"/>
    </source>
</evidence>
<feature type="transmembrane region" description="Helical" evidence="7">
    <location>
        <begin position="167"/>
        <end position="187"/>
    </location>
</feature>
<evidence type="ECO:0000256" key="2">
    <source>
        <dbReference type="ARBA" id="ARBA00010992"/>
    </source>
</evidence>
<dbReference type="GO" id="GO:0005351">
    <property type="term" value="F:carbohydrate:proton symporter activity"/>
    <property type="evidence" value="ECO:0007669"/>
    <property type="project" value="TreeGrafter"/>
</dbReference>
<comment type="similarity">
    <text evidence="2">Belongs to the major facilitator superfamily. Sugar transporter (TC 2.A.1.1) family.</text>
</comment>
<dbReference type="KEGG" id="slb:AWJ20_2148"/>
<reference evidence="9 10" key="1">
    <citation type="submission" date="2016-02" db="EMBL/GenBank/DDBJ databases">
        <title>Complete genome sequence and transcriptome regulation of the pentose utilising yeast Sugiyamaella lignohabitans.</title>
        <authorList>
            <person name="Bellasio M."/>
            <person name="Peymann A."/>
            <person name="Valli M."/>
            <person name="Sipitzky M."/>
            <person name="Graf A."/>
            <person name="Sauer M."/>
            <person name="Marx H."/>
            <person name="Mattanovich D."/>
        </authorList>
    </citation>
    <scope>NUCLEOTIDE SEQUENCE [LARGE SCALE GENOMIC DNA]</scope>
    <source>
        <strain evidence="9 10">CBS 10342</strain>
    </source>
</reference>
<dbReference type="Gene3D" id="1.20.1250.20">
    <property type="entry name" value="MFS general substrate transporter like domains"/>
    <property type="match status" value="1"/>
</dbReference>
<dbReference type="PANTHER" id="PTHR48022">
    <property type="entry name" value="PLASTIDIC GLUCOSE TRANSPORTER 4"/>
    <property type="match status" value="1"/>
</dbReference>
<feature type="transmembrane region" description="Helical" evidence="7">
    <location>
        <begin position="199"/>
        <end position="222"/>
    </location>
</feature>
<dbReference type="InterPro" id="IPR020846">
    <property type="entry name" value="MFS_dom"/>
</dbReference>
<dbReference type="RefSeq" id="XP_018737028.1">
    <property type="nucleotide sequence ID" value="XM_018879077.1"/>
</dbReference>
<dbReference type="PROSITE" id="PS50850">
    <property type="entry name" value="MFS"/>
    <property type="match status" value="1"/>
</dbReference>
<keyword evidence="3" id="KW-0813">Transport</keyword>
<evidence type="ECO:0000259" key="8">
    <source>
        <dbReference type="PROSITE" id="PS50850"/>
    </source>
</evidence>
<feature type="transmembrane region" description="Helical" evidence="7">
    <location>
        <begin position="108"/>
        <end position="127"/>
    </location>
</feature>
<dbReference type="SUPFAM" id="SSF103473">
    <property type="entry name" value="MFS general substrate transporter"/>
    <property type="match status" value="1"/>
</dbReference>
<feature type="transmembrane region" description="Helical" evidence="7">
    <location>
        <begin position="460"/>
        <end position="479"/>
    </location>
</feature>
<sequence>MSDTKEVLDLVQEEKTLVDVTPKLERFWVFYPHILKLNTLLVGAILAQIVSGFDGSMMNGLQSLVPWQQFFDHPTGGRLGTMSNGVTIGTLIAVPFASLMTDAIGRRFTIIVGCIIIVIGAILQGAAQNFSMFIGARILLGVGGCWASTAAGPLLAECAYPTQRPTVSAFLLASWPLGSFVAALVTWGPYRSDLKTSNWSWRIPSLLQGFFPLLQILLAFLGPESPRYLISKGREDEARAFFTKYHAAGDSEHPVVKFQMAEITAALELEKNDTLSLKNYLAWFKTKAMRHRLFICIVVPAFQQLSGNAIISYYLTLILNSIGITDSLTQLKINIGMTTVSLTADVISAIVVSAYRRRRLFLTGYTSMLLVYIVFTVLSAENQRKNFTDHSLASGVVAMIFVYQIAYHIAAPIAIAYIMEVCPYNQRATGSMLYQLSANVVGTFNNYVNPIAMAAINWRYYIVWICQLVFQISIVYFVFPETAGKDLEDIAEVFGEVGARRAIANSAGLTEKMEAIEHVESV</sequence>
<dbReference type="AlphaFoldDB" id="A0A167EWU8"/>
<evidence type="ECO:0000313" key="9">
    <source>
        <dbReference type="EMBL" id="ANB14551.1"/>
    </source>
</evidence>
<gene>
    <name evidence="9" type="primary">HXT13</name>
    <name evidence="9" type="ORF">AWJ20_2148</name>
</gene>
<dbReference type="EMBL" id="CP014503">
    <property type="protein sequence ID" value="ANB14551.1"/>
    <property type="molecule type" value="Genomic_DNA"/>
</dbReference>
<feature type="domain" description="Major facilitator superfamily (MFS) profile" evidence="8">
    <location>
        <begin position="40"/>
        <end position="483"/>
    </location>
</feature>
<dbReference type="Proteomes" id="UP000189580">
    <property type="component" value="Chromosome b"/>
</dbReference>